<dbReference type="Gene3D" id="2.20.25.10">
    <property type="match status" value="1"/>
</dbReference>
<feature type="region of interest" description="Disordered" evidence="11">
    <location>
        <begin position="175"/>
        <end position="216"/>
    </location>
</feature>
<dbReference type="InterPro" id="IPR046341">
    <property type="entry name" value="SET_dom_sf"/>
</dbReference>
<feature type="region of interest" description="Disordered" evidence="11">
    <location>
        <begin position="333"/>
        <end position="385"/>
    </location>
</feature>
<dbReference type="PROSITE" id="PS50280">
    <property type="entry name" value="SET"/>
    <property type="match status" value="1"/>
</dbReference>
<dbReference type="Gene3D" id="2.170.270.10">
    <property type="entry name" value="SET domain"/>
    <property type="match status" value="1"/>
</dbReference>
<evidence type="ECO:0000256" key="6">
    <source>
        <dbReference type="ARBA" id="ARBA00022853"/>
    </source>
</evidence>
<keyword evidence="3" id="KW-0489">Methyltransferase</keyword>
<evidence type="ECO:0000313" key="14">
    <source>
        <dbReference type="EMBL" id="CAH3184810.1"/>
    </source>
</evidence>
<dbReference type="EC" id="2.1.1.356" evidence="2"/>
<comment type="catalytic activity">
    <reaction evidence="10">
        <text>L-lysyl(27)-[histone H3] + 3 S-adenosyl-L-methionine = N(6),N(6),N(6)-trimethyl-L-lysyl(27)-[histone H3] + 3 S-adenosyl-L-homocysteine + 3 H(+)</text>
        <dbReference type="Rhea" id="RHEA:60292"/>
        <dbReference type="Rhea" id="RHEA-COMP:15535"/>
        <dbReference type="Rhea" id="RHEA-COMP:15548"/>
        <dbReference type="ChEBI" id="CHEBI:15378"/>
        <dbReference type="ChEBI" id="CHEBI:29969"/>
        <dbReference type="ChEBI" id="CHEBI:57856"/>
        <dbReference type="ChEBI" id="CHEBI:59789"/>
        <dbReference type="ChEBI" id="CHEBI:61961"/>
        <dbReference type="EC" id="2.1.1.356"/>
    </reaction>
</comment>
<feature type="domain" description="SET" evidence="12">
    <location>
        <begin position="568"/>
        <end position="683"/>
    </location>
</feature>
<evidence type="ECO:0000259" key="12">
    <source>
        <dbReference type="PROSITE" id="PS50280"/>
    </source>
</evidence>
<evidence type="ECO:0000313" key="15">
    <source>
        <dbReference type="Proteomes" id="UP001159427"/>
    </source>
</evidence>
<keyword evidence="15" id="KW-1185">Reference proteome</keyword>
<accession>A0ABN8S184</accession>
<keyword evidence="7" id="KW-0805">Transcription regulation</keyword>
<dbReference type="Proteomes" id="UP001159427">
    <property type="component" value="Unassembled WGS sequence"/>
</dbReference>
<dbReference type="Pfam" id="PF18118">
    <property type="entry name" value="PRC2_HTH_1"/>
    <property type="match status" value="1"/>
</dbReference>
<feature type="compositionally biased region" description="Basic and acidic residues" evidence="11">
    <location>
        <begin position="202"/>
        <end position="216"/>
    </location>
</feature>
<keyword evidence="4" id="KW-0808">Transferase</keyword>
<dbReference type="SMART" id="SM00460">
    <property type="entry name" value="TGc"/>
    <property type="match status" value="1"/>
</dbReference>
<dbReference type="InterPro" id="IPR041343">
    <property type="entry name" value="PRC2_HTH_1"/>
</dbReference>
<dbReference type="PROSITE" id="PS51633">
    <property type="entry name" value="CXC"/>
    <property type="match status" value="1"/>
</dbReference>
<evidence type="ECO:0000256" key="1">
    <source>
        <dbReference type="ARBA" id="ARBA00004123"/>
    </source>
</evidence>
<evidence type="ECO:0000256" key="7">
    <source>
        <dbReference type="ARBA" id="ARBA00023015"/>
    </source>
</evidence>
<protein>
    <recommendedName>
        <fullName evidence="2">[histone H3]-lysine(27) N-trimethyltransferase</fullName>
        <ecNumber evidence="2">2.1.1.356</ecNumber>
    </recommendedName>
</protein>
<dbReference type="Pfam" id="PF00856">
    <property type="entry name" value="SET"/>
    <property type="match status" value="1"/>
</dbReference>
<dbReference type="SUPFAM" id="SSF54001">
    <property type="entry name" value="Cysteine proteinases"/>
    <property type="match status" value="1"/>
</dbReference>
<dbReference type="Pfam" id="PF18264">
    <property type="entry name" value="preSET_CXC"/>
    <property type="match status" value="1"/>
</dbReference>
<evidence type="ECO:0000256" key="5">
    <source>
        <dbReference type="ARBA" id="ARBA00022691"/>
    </source>
</evidence>
<evidence type="ECO:0000256" key="4">
    <source>
        <dbReference type="ARBA" id="ARBA00022679"/>
    </source>
</evidence>
<sequence length="965" mass="110567">MESDLKRIARLEYLKLRQCKQTEKTEAVKSCFSTNQQNLKELLWKRKQILISEKQQVVPFISPAEQLPSSRKCSVYSGFGHGTQHTVLRTLYTVQALPQFFTWSPLQQNYMVEDETVLHNIPYMGEEVLDQDGSFIEELIKNYEGRVHNTPDHVFDEAALTDDLLVELVEALKKHKESSKKNTKESETTKDTGKAASAEGSSSKDETKLAEGTEKHEHDELFDAIASLFPDKGLLGSEVYRRYKNVLDRKNGELPPECTPNIDSPKAQSVSREQTLHSFHMLFCRRCYKYDCFMHGWRTLPTQIKRKSPVDLQETNPCGPDCYMHVKNLHEGDGDEKASEAVSTRRRSRASSRDIKGKGVSTKGSGFPSPDHSTAGGSSPEHSLVSSEWSGAEASLFRVLRPIYCNNYCSIANLIHSKTCKEVYLRACQESHEPLPTADDQNTPPRKKKRKHRMWSLHCRKIQLKKDSTSTHVYNYIPCDHPGQPCDQSCICVATQNFCEKFCQCSTDCQNRFPGCRCKAQCNTKQCPCFLAVRECDPDLCQTCGSDNFDGKTSISCRNVGLQRGQRKHLLLAPSDVAGWGIYIKEPCKKNEFIGEYCGEIISQDEADRRGKVYDKYMCSFLFNLNNDFVVDATRKGNKIRFANHSISPNCYAKVMMVNGDHRIGIFAKRDVEAGEELFFDYRFLVMATACRLLDYYELQNEKDFFAKLQFMSQVVRLYEDPHIQQVALSHVPVEELKEKAKEACEKSKEGGQDGVDEKDCFLLEVLRWFGSFFHWLEKPHCADCGTKTEHKGGAHPTDEERRWLAGMVEVYRCPNCGKDERFPRYNHPQKLLETRQGRCGEFGNCKALILRSLGFEVRHITDWTDHVWVEVYLDSQQRWTCEGDDQFLTFELGWGKKLTYIVAVSIDEVVDVTWKYSIKHSEVTQRRLLVREEWLSKTIAFFNQKATPTKSALRASCCLTRAFC</sequence>
<evidence type="ECO:0000256" key="9">
    <source>
        <dbReference type="ARBA" id="ARBA00023242"/>
    </source>
</evidence>
<keyword evidence="8" id="KW-0804">Transcription</keyword>
<name>A0ABN8S184_9CNID</name>
<dbReference type="InterPro" id="IPR044439">
    <property type="entry name" value="EZH2_SET"/>
</dbReference>
<dbReference type="InterPro" id="IPR002931">
    <property type="entry name" value="Transglutaminase-like"/>
</dbReference>
<dbReference type="SMART" id="SM00317">
    <property type="entry name" value="SET"/>
    <property type="match status" value="1"/>
</dbReference>
<dbReference type="InterPro" id="IPR041355">
    <property type="entry name" value="Pre-SET_CXC"/>
</dbReference>
<evidence type="ECO:0000256" key="10">
    <source>
        <dbReference type="ARBA" id="ARBA00048568"/>
    </source>
</evidence>
<dbReference type="SUPFAM" id="SSF82199">
    <property type="entry name" value="SET domain"/>
    <property type="match status" value="1"/>
</dbReference>
<feature type="compositionally biased region" description="Basic and acidic residues" evidence="11">
    <location>
        <begin position="179"/>
        <end position="193"/>
    </location>
</feature>
<reference evidence="14 15" key="1">
    <citation type="submission" date="2022-05" db="EMBL/GenBank/DDBJ databases">
        <authorList>
            <consortium name="Genoscope - CEA"/>
            <person name="William W."/>
        </authorList>
    </citation>
    <scope>NUCLEOTIDE SEQUENCE [LARGE SCALE GENOMIC DNA]</scope>
</reference>
<dbReference type="InterPro" id="IPR048358">
    <property type="entry name" value="EZH1/2_MCSS"/>
</dbReference>
<keyword evidence="9" id="KW-0539">Nucleus</keyword>
<dbReference type="PANTHER" id="PTHR45747:SF4">
    <property type="entry name" value="HISTONE-LYSINE N-METHYLTRANSFERASE E(Z)"/>
    <property type="match status" value="1"/>
</dbReference>
<dbReference type="InterPro" id="IPR033467">
    <property type="entry name" value="Tesmin/TSO1-like_CXC"/>
</dbReference>
<dbReference type="InterPro" id="IPR038765">
    <property type="entry name" value="Papain-like_cys_pep_sf"/>
</dbReference>
<evidence type="ECO:0000256" key="8">
    <source>
        <dbReference type="ARBA" id="ARBA00023163"/>
    </source>
</evidence>
<dbReference type="CDD" id="cd19218">
    <property type="entry name" value="SET_EZH2"/>
    <property type="match status" value="1"/>
</dbReference>
<evidence type="ECO:0000256" key="11">
    <source>
        <dbReference type="SAM" id="MobiDB-lite"/>
    </source>
</evidence>
<dbReference type="EMBL" id="CALNXI010002217">
    <property type="protein sequence ID" value="CAH3184810.1"/>
    <property type="molecule type" value="Genomic_DNA"/>
</dbReference>
<feature type="domain" description="CXC" evidence="13">
    <location>
        <begin position="459"/>
        <end position="561"/>
    </location>
</feature>
<keyword evidence="5" id="KW-0949">S-adenosyl-L-methionine</keyword>
<keyword evidence="6" id="KW-0156">Chromatin regulator</keyword>
<dbReference type="InterPro" id="IPR001214">
    <property type="entry name" value="SET_dom"/>
</dbReference>
<feature type="compositionally biased region" description="Polar residues" evidence="11">
    <location>
        <begin position="371"/>
        <end position="385"/>
    </location>
</feature>
<comment type="subcellular location">
    <subcellularLocation>
        <location evidence="1">Nucleus</location>
    </subcellularLocation>
</comment>
<comment type="caution">
    <text evidence="14">The sequence shown here is derived from an EMBL/GenBank/DDBJ whole genome shotgun (WGS) entry which is preliminary data.</text>
</comment>
<organism evidence="14 15">
    <name type="scientific">Porites evermanni</name>
    <dbReference type="NCBI Taxonomy" id="104178"/>
    <lineage>
        <taxon>Eukaryota</taxon>
        <taxon>Metazoa</taxon>
        <taxon>Cnidaria</taxon>
        <taxon>Anthozoa</taxon>
        <taxon>Hexacorallia</taxon>
        <taxon>Scleractinia</taxon>
        <taxon>Fungiina</taxon>
        <taxon>Poritidae</taxon>
        <taxon>Porites</taxon>
    </lineage>
</organism>
<evidence type="ECO:0000259" key="13">
    <source>
        <dbReference type="PROSITE" id="PS51633"/>
    </source>
</evidence>
<dbReference type="Gene3D" id="3.10.620.30">
    <property type="match status" value="1"/>
</dbReference>
<dbReference type="PANTHER" id="PTHR45747">
    <property type="entry name" value="HISTONE-LYSINE N-METHYLTRANSFERASE E(Z)"/>
    <property type="match status" value="1"/>
</dbReference>
<dbReference type="Pfam" id="PF21358">
    <property type="entry name" value="Ezh2_MCSS"/>
    <property type="match status" value="1"/>
</dbReference>
<evidence type="ECO:0000256" key="2">
    <source>
        <dbReference type="ARBA" id="ARBA00012186"/>
    </source>
</evidence>
<dbReference type="InterPro" id="IPR045318">
    <property type="entry name" value="EZH1/2-like"/>
</dbReference>
<evidence type="ECO:0000256" key="3">
    <source>
        <dbReference type="ARBA" id="ARBA00022603"/>
    </source>
</evidence>
<dbReference type="SMART" id="SM01114">
    <property type="entry name" value="CXC"/>
    <property type="match status" value="1"/>
</dbReference>
<proteinExistence type="predicted"/>
<dbReference type="InterPro" id="IPR026489">
    <property type="entry name" value="CXC_dom"/>
</dbReference>
<gene>
    <name evidence="14" type="ORF">PEVE_00015726</name>
</gene>
<dbReference type="Pfam" id="PF01841">
    <property type="entry name" value="Transglut_core"/>
    <property type="match status" value="1"/>
</dbReference>